<evidence type="ECO:0000256" key="1">
    <source>
        <dbReference type="ARBA" id="ARBA00006484"/>
    </source>
</evidence>
<sequence length="392" mass="41268">MRPLDYLKAATYNYVSGPLLQKTTMWDLPSADELVGDASGLTAIVTGPTSGIGEATTGVLARNGAHGAGANGRDAPGLVAPAFVLACRSQSKGDALAARLASEARAAGRPAPSLEIMLLDLNSLESVRAFVAAWEARGRPLHLLINNAGLFHMGAGRSTTKDGLEAHMGTNHLAHFLLTLGLLPALRRGAATDAGLRRLGGARVVHVASSMLMFGRGLACDDPTMELPGSYSAEVAYGRSKLAQVLFARELRRRLAEQAGDAQDPAAAAPPNKAGGVEGAPRVQAYAVHPGYVLTDVVRSLPAVVQRAYRLLMARILLTPEQGSRATLKAACSPTAWRDSLPTGGFFNCDAKPAVLSDTVLDDKTAAWLWDWSARQVKLPADWDLPARRGAS</sequence>
<dbReference type="InterPro" id="IPR002347">
    <property type="entry name" value="SDR_fam"/>
</dbReference>
<evidence type="ECO:0000256" key="2">
    <source>
        <dbReference type="ARBA" id="ARBA00023002"/>
    </source>
</evidence>
<dbReference type="Pfam" id="PF00106">
    <property type="entry name" value="adh_short"/>
    <property type="match status" value="1"/>
</dbReference>
<dbReference type="SUPFAM" id="SSF51735">
    <property type="entry name" value="NAD(P)-binding Rossmann-fold domains"/>
    <property type="match status" value="1"/>
</dbReference>
<evidence type="ECO:0000313" key="3">
    <source>
        <dbReference type="EMBL" id="KIZ02344.1"/>
    </source>
</evidence>
<dbReference type="PANTHER" id="PTHR24320:SF148">
    <property type="entry name" value="NAD(P)-BINDING ROSSMANN-FOLD SUPERFAMILY PROTEIN"/>
    <property type="match status" value="1"/>
</dbReference>
<dbReference type="OrthoDB" id="191139at2759"/>
<keyword evidence="4" id="KW-1185">Reference proteome</keyword>
<dbReference type="AlphaFoldDB" id="A0A0D2L5P4"/>
<dbReference type="EMBL" id="KK101070">
    <property type="protein sequence ID" value="KIZ02344.1"/>
    <property type="molecule type" value="Genomic_DNA"/>
</dbReference>
<accession>A0A0D2L5P4</accession>
<protein>
    <recommendedName>
        <fullName evidence="5">Retinol dehydrogenase 12</fullName>
    </recommendedName>
</protein>
<reference evidence="3 4" key="1">
    <citation type="journal article" date="2013" name="BMC Genomics">
        <title>Reconstruction of the lipid metabolism for the microalga Monoraphidium neglectum from its genome sequence reveals characteristics suitable for biofuel production.</title>
        <authorList>
            <person name="Bogen C."/>
            <person name="Al-Dilaimi A."/>
            <person name="Albersmeier A."/>
            <person name="Wichmann J."/>
            <person name="Grundmann M."/>
            <person name="Rupp O."/>
            <person name="Lauersen K.J."/>
            <person name="Blifernez-Klassen O."/>
            <person name="Kalinowski J."/>
            <person name="Goesmann A."/>
            <person name="Mussgnug J.H."/>
            <person name="Kruse O."/>
        </authorList>
    </citation>
    <scope>NUCLEOTIDE SEQUENCE [LARGE SCALE GENOMIC DNA]</scope>
    <source>
        <strain evidence="3 4">SAG 48.87</strain>
    </source>
</reference>
<keyword evidence="2" id="KW-0560">Oxidoreductase</keyword>
<dbReference type="Proteomes" id="UP000054498">
    <property type="component" value="Unassembled WGS sequence"/>
</dbReference>
<dbReference type="Gene3D" id="3.40.50.720">
    <property type="entry name" value="NAD(P)-binding Rossmann-like Domain"/>
    <property type="match status" value="1"/>
</dbReference>
<organism evidence="3 4">
    <name type="scientific">Monoraphidium neglectum</name>
    <dbReference type="NCBI Taxonomy" id="145388"/>
    <lineage>
        <taxon>Eukaryota</taxon>
        <taxon>Viridiplantae</taxon>
        <taxon>Chlorophyta</taxon>
        <taxon>core chlorophytes</taxon>
        <taxon>Chlorophyceae</taxon>
        <taxon>CS clade</taxon>
        <taxon>Sphaeropleales</taxon>
        <taxon>Selenastraceae</taxon>
        <taxon>Monoraphidium</taxon>
    </lineage>
</organism>
<name>A0A0D2L5P4_9CHLO</name>
<dbReference type="GeneID" id="25738491"/>
<proteinExistence type="inferred from homology"/>
<comment type="similarity">
    <text evidence="1">Belongs to the short-chain dehydrogenases/reductases (SDR) family.</text>
</comment>
<evidence type="ECO:0000313" key="4">
    <source>
        <dbReference type="Proteomes" id="UP000054498"/>
    </source>
</evidence>
<gene>
    <name evidence="3" type="ORF">MNEG_5614</name>
</gene>
<dbReference type="PANTHER" id="PTHR24320">
    <property type="entry name" value="RETINOL DEHYDROGENASE"/>
    <property type="match status" value="1"/>
</dbReference>
<dbReference type="InterPro" id="IPR036291">
    <property type="entry name" value="NAD(P)-bd_dom_sf"/>
</dbReference>
<dbReference type="KEGG" id="mng:MNEG_5614"/>
<evidence type="ECO:0008006" key="5">
    <source>
        <dbReference type="Google" id="ProtNLM"/>
    </source>
</evidence>
<dbReference type="RefSeq" id="XP_013901363.1">
    <property type="nucleotide sequence ID" value="XM_014045909.1"/>
</dbReference>
<dbReference type="STRING" id="145388.A0A0D2L5P4"/>
<dbReference type="PRINTS" id="PR00081">
    <property type="entry name" value="GDHRDH"/>
</dbReference>
<dbReference type="GO" id="GO:0016491">
    <property type="term" value="F:oxidoreductase activity"/>
    <property type="evidence" value="ECO:0007669"/>
    <property type="project" value="UniProtKB-KW"/>
</dbReference>